<accession>A0A6G4VE26</accession>
<dbReference type="PANTHER" id="PTHR11712:SF336">
    <property type="entry name" value="3-OXOACYL-[ACYL-CARRIER-PROTEIN] SYNTHASE, MITOCHONDRIAL"/>
    <property type="match status" value="1"/>
</dbReference>
<evidence type="ECO:0000259" key="2">
    <source>
        <dbReference type="Pfam" id="PF00109"/>
    </source>
</evidence>
<dbReference type="SUPFAM" id="SSF53901">
    <property type="entry name" value="Thiolase-like"/>
    <property type="match status" value="1"/>
</dbReference>
<organism evidence="3 4">
    <name type="scientific">Streptomyces scabichelini</name>
    <dbReference type="NCBI Taxonomy" id="2711217"/>
    <lineage>
        <taxon>Bacteria</taxon>
        <taxon>Bacillati</taxon>
        <taxon>Actinomycetota</taxon>
        <taxon>Actinomycetes</taxon>
        <taxon>Kitasatosporales</taxon>
        <taxon>Streptomycetaceae</taxon>
        <taxon>Streptomyces</taxon>
    </lineage>
</organism>
<dbReference type="EMBL" id="JAAKZY010000138">
    <property type="protein sequence ID" value="NGO12382.1"/>
    <property type="molecule type" value="Genomic_DNA"/>
</dbReference>
<gene>
    <name evidence="3" type="ORF">G5C60_33455</name>
</gene>
<dbReference type="GO" id="GO:0004315">
    <property type="term" value="F:3-oxoacyl-[acyl-carrier-protein] synthase activity"/>
    <property type="evidence" value="ECO:0007669"/>
    <property type="project" value="TreeGrafter"/>
</dbReference>
<comment type="caution">
    <text evidence="3">The sequence shown here is derived from an EMBL/GenBank/DDBJ whole genome shotgun (WGS) entry which is preliminary data.</text>
</comment>
<keyword evidence="1" id="KW-0808">Transferase</keyword>
<dbReference type="AlphaFoldDB" id="A0A6G4VE26"/>
<feature type="domain" description="Beta-ketoacyl synthase-like N-terminal" evidence="2">
    <location>
        <begin position="35"/>
        <end position="160"/>
    </location>
</feature>
<reference evidence="3 4" key="1">
    <citation type="submission" date="2020-02" db="EMBL/GenBank/DDBJ databases">
        <title>Whole-genome analyses of novel actinobacteria.</title>
        <authorList>
            <person name="Sahin N."/>
            <person name="Gencbay T."/>
        </authorList>
    </citation>
    <scope>NUCLEOTIDE SEQUENCE [LARGE SCALE GENOMIC DNA]</scope>
    <source>
        <strain evidence="3 4">HC44</strain>
    </source>
</reference>
<dbReference type="RefSeq" id="WP_165264775.1">
    <property type="nucleotide sequence ID" value="NZ_JAAKZY010000138.1"/>
</dbReference>
<dbReference type="InterPro" id="IPR016039">
    <property type="entry name" value="Thiolase-like"/>
</dbReference>
<keyword evidence="4" id="KW-1185">Reference proteome</keyword>
<evidence type="ECO:0000313" key="4">
    <source>
        <dbReference type="Proteomes" id="UP000472335"/>
    </source>
</evidence>
<evidence type="ECO:0000313" key="3">
    <source>
        <dbReference type="EMBL" id="NGO12382.1"/>
    </source>
</evidence>
<dbReference type="InterPro" id="IPR014030">
    <property type="entry name" value="Ketoacyl_synth_N"/>
</dbReference>
<dbReference type="PANTHER" id="PTHR11712">
    <property type="entry name" value="POLYKETIDE SYNTHASE-RELATED"/>
    <property type="match status" value="1"/>
</dbReference>
<name>A0A6G4VE26_9ACTN</name>
<sequence>MNFVVSAVNAVAPPQPGRTGWFDQRAELGRGYRHLPPSAQYLLAAVKRALAQEGIGDALLAVPEERRAVAVGTNHAVAGVHAEIDQATVAGEAHLLSPTAAPYFSPNLIASRIAMEHALKGFSLAVHTPRTAGLEALQAGLRALRSGRADWLLTGATEAVPPESDKAAVTVRGAAEEGALALVVEPAQAVRAGGRRALGRVEVRSVFVPPGRADVPEDVRAALGVLLEGVSGVSYGSWPQVRLTGDGSPVARAVEAALGAPAEPAGAGSLRPLQAVAEALAQATAPQIVVTATAAGNVSAALVTPSTPQ</sequence>
<dbReference type="Proteomes" id="UP000472335">
    <property type="component" value="Unassembled WGS sequence"/>
</dbReference>
<evidence type="ECO:0000256" key="1">
    <source>
        <dbReference type="ARBA" id="ARBA00022679"/>
    </source>
</evidence>
<protein>
    <submittedName>
        <fullName evidence="3">3-oxoacyl-ACP synthase</fullName>
    </submittedName>
</protein>
<dbReference type="Pfam" id="PF00109">
    <property type="entry name" value="ketoacyl-synt"/>
    <property type="match status" value="1"/>
</dbReference>
<proteinExistence type="predicted"/>
<dbReference type="GO" id="GO:0006633">
    <property type="term" value="P:fatty acid biosynthetic process"/>
    <property type="evidence" value="ECO:0007669"/>
    <property type="project" value="TreeGrafter"/>
</dbReference>
<dbReference type="InterPro" id="IPR000794">
    <property type="entry name" value="Beta-ketoacyl_synthase"/>
</dbReference>
<dbReference type="Gene3D" id="3.40.47.10">
    <property type="match status" value="1"/>
</dbReference>